<dbReference type="InterPro" id="IPR013103">
    <property type="entry name" value="RVT_2"/>
</dbReference>
<keyword evidence="1" id="KW-0645">Protease</keyword>
<evidence type="ECO:0000256" key="4">
    <source>
        <dbReference type="ARBA" id="ARBA00022801"/>
    </source>
</evidence>
<dbReference type="AlphaFoldDB" id="A0A2I4S661"/>
<name>A0A2I4S661_ORYNI</name>
<dbReference type="InterPro" id="IPR039537">
    <property type="entry name" value="Retrotran_Ty1/copia-like"/>
</dbReference>
<dbReference type="EMBL" id="MF503972">
    <property type="protein sequence ID" value="ASR75372.1"/>
    <property type="molecule type" value="Genomic_DNA"/>
</dbReference>
<dbReference type="Pfam" id="PF22936">
    <property type="entry name" value="Pol_BBD"/>
    <property type="match status" value="1"/>
</dbReference>
<dbReference type="GO" id="GO:0015074">
    <property type="term" value="P:DNA integration"/>
    <property type="evidence" value="ECO:0007669"/>
    <property type="project" value="InterPro"/>
</dbReference>
<evidence type="ECO:0000256" key="1">
    <source>
        <dbReference type="ARBA" id="ARBA00022670"/>
    </source>
</evidence>
<accession>A0A2I4S661</accession>
<evidence type="ECO:0000256" key="3">
    <source>
        <dbReference type="ARBA" id="ARBA00022750"/>
    </source>
</evidence>
<organism evidence="6">
    <name type="scientific">Oryza nivara</name>
    <name type="common">Indian wild rice</name>
    <name type="synonym">Oryza sativa f. spontanea</name>
    <dbReference type="NCBI Taxonomy" id="4536"/>
    <lineage>
        <taxon>Eukaryota</taxon>
        <taxon>Viridiplantae</taxon>
        <taxon>Streptophyta</taxon>
        <taxon>Embryophyta</taxon>
        <taxon>Tracheophyta</taxon>
        <taxon>Spermatophyta</taxon>
        <taxon>Magnoliopsida</taxon>
        <taxon>Liliopsida</taxon>
        <taxon>Poales</taxon>
        <taxon>Poaceae</taxon>
        <taxon>BOP clade</taxon>
        <taxon>Oryzoideae</taxon>
        <taxon>Oryzeae</taxon>
        <taxon>Oryzinae</taxon>
        <taxon>Oryza</taxon>
    </lineage>
</organism>
<dbReference type="PANTHER" id="PTHR42648:SF28">
    <property type="entry name" value="TRANSPOSON-ENCODED PROTEIN WITH RIBONUCLEASE H-LIKE AND RETROVIRUS ZINC FINGER-LIKE DOMAINS"/>
    <property type="match status" value="1"/>
</dbReference>
<evidence type="ECO:0000259" key="5">
    <source>
        <dbReference type="PROSITE" id="PS50994"/>
    </source>
</evidence>
<dbReference type="SUPFAM" id="SSF56672">
    <property type="entry name" value="DNA/RNA polymerases"/>
    <property type="match status" value="1"/>
</dbReference>
<keyword evidence="4" id="KW-0378">Hydrolase</keyword>
<dbReference type="GO" id="GO:0004190">
    <property type="term" value="F:aspartic-type endopeptidase activity"/>
    <property type="evidence" value="ECO:0007669"/>
    <property type="project" value="UniProtKB-KW"/>
</dbReference>
<dbReference type="Gene3D" id="3.30.420.10">
    <property type="entry name" value="Ribonuclease H-like superfamily/Ribonuclease H"/>
    <property type="match status" value="1"/>
</dbReference>
<dbReference type="GO" id="GO:0003676">
    <property type="term" value="F:nucleic acid binding"/>
    <property type="evidence" value="ECO:0007669"/>
    <property type="project" value="InterPro"/>
</dbReference>
<dbReference type="CDD" id="cd09272">
    <property type="entry name" value="RNase_HI_RT_Ty1"/>
    <property type="match status" value="1"/>
</dbReference>
<sequence length="1170" mass="132144">MASMKYDLPLLDYKTRFSLWQVKMRAVLAQTSDLDEALESFGKKKTTEWTAEEKRKDRKALSLIQLHLSNDILQEVLQEKTAAELWLKLESICMSKDLTSKMHIKMKLFSHKLQESGSVLNHISVFKEIVADLVSMEVQFDDEDLGLLLLCSLPSSYANFRDTILLSRDELTLAEVYEALQNREKMKGMVQSDASSSKGEALQVREADLSREPTTTAMIVTRARVEAVLKSRGKKFCKYCKKKNHFIEECWKLQNKEKRKSDGKASVVTSAENSDSGDCLVVFAGCVASHDEWILDTACSFHICINRDWFSSYKSVQNGDVVRMGDDNPREIVGIGSVQIKTHDGMTRTLKDVRHIPGMARNLISLSTLDAEGYKYSGSGGVVKVSKGSLVYMIGDMNSANLYVLRGSTLHGSVTAAAVSKDEPKLMKRNLLDGCTQGNMKFCEHCVFGKHKREWKVMIERQTEKEVKVLRTDNGGEFCSDAFDDYCRKEGIVRHHTIPYTPQQNGVAERMNRTIISKARCMLSNARMNKRFWAEAANTACYLINRSPSIPLNKKTPIEVWSGMPADYSQLRVFGCTAYAHVDNGKLEPRAIKCLFLGYGSGVKGYKLWNPETNKTFMSRSVVFNESVMFNDSLPTDVIPGGSDEEQQYVSVQVEHVDDQETEIVGNDVNDTVQHSPPVLQPQDEPIAHRRTKRSCGAPVRLIEECDMVYYAFSCAEQVENTLEPATYTEAVVSGDREKWISAMQEEMQSLEKNGTWELVHLPKQKKPVRCKWIFKEKGGFISPSEPPRFKARLVAKGFSQIAGVDYNDVFSPVVKHSSIRTFFSIVAMHDLELEQLDVKTAFLHGELEEEIYMDQPEGFIVPGKEDYVCKLKRSLYGLKQSPRQWYKRFDSFMLSHGFKRSEFDSCVYIKFVNGSPIYLLLYVDDMLIAAKSKEQITTLKKQLSSEFDMKDLGAAKKILGMEITRDRNSGLLFLSQQSYIKKVLQRFNMHDAKPVSTPIAPHFKLSALQCASTDEDVEYMSRVPYSSAVGSLMYAMVCSRPDLSHAMSLVSRYMANPGKEHWKAVQWIFRYLRGTADACLKFGRTDKGLVGYVDSDFAADLDKRRSLTGYVFTIGSCAVSWKATLQPVVAQSTTEAEYMAIAEACKESVWLKGLFAELCGVDSCINLFL</sequence>
<dbReference type="InterPro" id="IPR036397">
    <property type="entry name" value="RNaseH_sf"/>
</dbReference>
<dbReference type="Pfam" id="PF14223">
    <property type="entry name" value="Retrotran_gag_2"/>
    <property type="match status" value="1"/>
</dbReference>
<reference evidence="6" key="1">
    <citation type="submission" date="2017-07" db="EMBL/GenBank/DDBJ databases">
        <title>Chromosomal microdeletions drove parallel domestication of plant architecture in Asian and African rice#.</title>
        <authorList>
            <person name="Wu Y."/>
            <person name="Zhao S."/>
            <person name="Li X."/>
            <person name="Zhang B."/>
            <person name="Jiang L."/>
            <person name="Tang Y."/>
            <person name="Zhao J."/>
            <person name="Ma X."/>
            <person name="Cai H."/>
            <person name="Sun C."/>
            <person name="Tan L."/>
        </authorList>
    </citation>
    <scope>NUCLEOTIDE SEQUENCE</scope>
</reference>
<dbReference type="SUPFAM" id="SSF53098">
    <property type="entry name" value="Ribonuclease H-like"/>
    <property type="match status" value="1"/>
</dbReference>
<dbReference type="PANTHER" id="PTHR42648">
    <property type="entry name" value="TRANSPOSASE, PUTATIVE-RELATED"/>
    <property type="match status" value="1"/>
</dbReference>
<protein>
    <submittedName>
        <fullName evidence="6">Retrotransposon protein</fullName>
    </submittedName>
</protein>
<keyword evidence="2" id="KW-0479">Metal-binding</keyword>
<dbReference type="InterPro" id="IPR054722">
    <property type="entry name" value="PolX-like_BBD"/>
</dbReference>
<gene>
    <name evidence="6" type="ORF">NIV_15</name>
</gene>
<proteinExistence type="predicted"/>
<dbReference type="InterPro" id="IPR001584">
    <property type="entry name" value="Integrase_cat-core"/>
</dbReference>
<dbReference type="Pfam" id="PF07727">
    <property type="entry name" value="RVT_2"/>
    <property type="match status" value="1"/>
</dbReference>
<keyword evidence="3" id="KW-0064">Aspartyl protease</keyword>
<dbReference type="PROSITE" id="PS50994">
    <property type="entry name" value="INTEGRASE"/>
    <property type="match status" value="1"/>
</dbReference>
<evidence type="ECO:0000256" key="2">
    <source>
        <dbReference type="ARBA" id="ARBA00022723"/>
    </source>
</evidence>
<dbReference type="GO" id="GO:0046872">
    <property type="term" value="F:metal ion binding"/>
    <property type="evidence" value="ECO:0007669"/>
    <property type="project" value="UniProtKB-KW"/>
</dbReference>
<dbReference type="InterPro" id="IPR057670">
    <property type="entry name" value="SH3_retrovirus"/>
</dbReference>
<dbReference type="InterPro" id="IPR012337">
    <property type="entry name" value="RNaseH-like_sf"/>
</dbReference>
<dbReference type="GO" id="GO:0006508">
    <property type="term" value="P:proteolysis"/>
    <property type="evidence" value="ECO:0007669"/>
    <property type="project" value="UniProtKB-KW"/>
</dbReference>
<evidence type="ECO:0000313" key="6">
    <source>
        <dbReference type="EMBL" id="ASR75372.1"/>
    </source>
</evidence>
<feature type="domain" description="Integrase catalytic" evidence="5">
    <location>
        <begin position="468"/>
        <end position="565"/>
    </location>
</feature>
<dbReference type="InterPro" id="IPR043502">
    <property type="entry name" value="DNA/RNA_pol_sf"/>
</dbReference>
<dbReference type="Pfam" id="PF25597">
    <property type="entry name" value="SH3_retrovirus"/>
    <property type="match status" value="1"/>
</dbReference>